<sequence length="47" mass="5128">MAHAYAHPRPSDPRTLAAKASRQAEPKATMPGFTPRALRRLVAAMID</sequence>
<proteinExistence type="predicted"/>
<evidence type="ECO:0000313" key="3">
    <source>
        <dbReference type="Proteomes" id="UP001214854"/>
    </source>
</evidence>
<name>A0ABT5HQW5_9CAUL</name>
<dbReference type="RefSeq" id="WP_272746836.1">
    <property type="nucleotide sequence ID" value="NZ_JAQQKX010000002.1"/>
</dbReference>
<accession>A0ABT5HQW5</accession>
<protein>
    <submittedName>
        <fullName evidence="2">Uncharacterized protein</fullName>
    </submittedName>
</protein>
<comment type="caution">
    <text evidence="2">The sequence shown here is derived from an EMBL/GenBank/DDBJ whole genome shotgun (WGS) entry which is preliminary data.</text>
</comment>
<keyword evidence="3" id="KW-1185">Reference proteome</keyword>
<organism evidence="2 3">
    <name type="scientific">Asticcacaulis aquaticus</name>
    <dbReference type="NCBI Taxonomy" id="2984212"/>
    <lineage>
        <taxon>Bacteria</taxon>
        <taxon>Pseudomonadati</taxon>
        <taxon>Pseudomonadota</taxon>
        <taxon>Alphaproteobacteria</taxon>
        <taxon>Caulobacterales</taxon>
        <taxon>Caulobacteraceae</taxon>
        <taxon>Asticcacaulis</taxon>
    </lineage>
</organism>
<dbReference type="Proteomes" id="UP001214854">
    <property type="component" value="Unassembled WGS sequence"/>
</dbReference>
<evidence type="ECO:0000313" key="2">
    <source>
        <dbReference type="EMBL" id="MDC7682343.1"/>
    </source>
</evidence>
<dbReference type="EMBL" id="JAQQKX010000002">
    <property type="protein sequence ID" value="MDC7682343.1"/>
    <property type="molecule type" value="Genomic_DNA"/>
</dbReference>
<gene>
    <name evidence="2" type="ORF">PQU92_03595</name>
</gene>
<reference evidence="2 3" key="1">
    <citation type="submission" date="2023-01" db="EMBL/GenBank/DDBJ databases">
        <title>Novel species of the genus Asticcacaulis isolated from rivers.</title>
        <authorList>
            <person name="Lu H."/>
        </authorList>
    </citation>
    <scope>NUCLEOTIDE SEQUENCE [LARGE SCALE GENOMIC DNA]</scope>
    <source>
        <strain evidence="2 3">BYS171W</strain>
    </source>
</reference>
<evidence type="ECO:0000256" key="1">
    <source>
        <dbReference type="SAM" id="MobiDB-lite"/>
    </source>
</evidence>
<feature type="region of interest" description="Disordered" evidence="1">
    <location>
        <begin position="1"/>
        <end position="32"/>
    </location>
</feature>